<accession>A0AAX6FH30</accession>
<dbReference type="PROSITE" id="PS50105">
    <property type="entry name" value="SAM_DOMAIN"/>
    <property type="match status" value="1"/>
</dbReference>
<keyword evidence="1" id="KW-0677">Repeat</keyword>
<dbReference type="AlphaFoldDB" id="A0AAX6FH30"/>
<dbReference type="Proteomes" id="UP001140949">
    <property type="component" value="Unassembled WGS sequence"/>
</dbReference>
<dbReference type="FunFam" id="1.10.150.50:FF:000054">
    <property type="entry name" value="Sterile alpha motif domain-containing protein"/>
    <property type="match status" value="1"/>
</dbReference>
<dbReference type="PANTHER" id="PTHR10627:SF74">
    <property type="entry name" value="OS08G0526500 PROTEIN"/>
    <property type="match status" value="1"/>
</dbReference>
<feature type="region of interest" description="Disordered" evidence="2">
    <location>
        <begin position="1"/>
        <end position="50"/>
    </location>
</feature>
<reference evidence="4" key="2">
    <citation type="submission" date="2023-04" db="EMBL/GenBank/DDBJ databases">
        <authorList>
            <person name="Bruccoleri R.E."/>
            <person name="Oakeley E.J."/>
            <person name="Faust A.-M."/>
            <person name="Dessus-Babus S."/>
            <person name="Altorfer M."/>
            <person name="Burckhardt D."/>
            <person name="Oertli M."/>
            <person name="Naumann U."/>
            <person name="Petersen F."/>
            <person name="Wong J."/>
        </authorList>
    </citation>
    <scope>NUCLEOTIDE SEQUENCE</scope>
    <source>
        <strain evidence="4">GSM-AAB239-AS_SAM_17_03QT</strain>
        <tissue evidence="4">Leaf</tissue>
    </source>
</reference>
<dbReference type="SMART" id="SM00454">
    <property type="entry name" value="SAM"/>
    <property type="match status" value="1"/>
</dbReference>
<dbReference type="Gene3D" id="1.10.150.50">
    <property type="entry name" value="Transcription Factor, Ets-1"/>
    <property type="match status" value="1"/>
</dbReference>
<sequence>MYADRVAASGKRSIRDRLDGNVADDFSRSRSSGLKRQRQNDDKWKHDLYEDARGPQVSKVEVGAKDLRLKLQKKSSQQAQQSGRESGVRDLREKLSGSLKSQLTNTDPPKAKVVLESVKPIKKVAPAAEATVANTKKVSLQTTSSKKSDQKSESSVDGLLSSLGLEKYSIQFQVEEIDMQALMHMTDEDLKALGVPMGPRKKILLALESRA</sequence>
<feature type="compositionally biased region" description="Basic and acidic residues" evidence="2">
    <location>
        <begin position="38"/>
        <end position="50"/>
    </location>
</feature>
<dbReference type="InterPro" id="IPR013761">
    <property type="entry name" value="SAM/pointed_sf"/>
</dbReference>
<feature type="region of interest" description="Disordered" evidence="2">
    <location>
        <begin position="127"/>
        <end position="156"/>
    </location>
</feature>
<dbReference type="EMBL" id="JANAVB010028818">
    <property type="protein sequence ID" value="KAJ6815563.1"/>
    <property type="molecule type" value="Genomic_DNA"/>
</dbReference>
<dbReference type="SUPFAM" id="SSF47769">
    <property type="entry name" value="SAM/Pointed domain"/>
    <property type="match status" value="1"/>
</dbReference>
<evidence type="ECO:0000313" key="5">
    <source>
        <dbReference type="Proteomes" id="UP001140949"/>
    </source>
</evidence>
<feature type="region of interest" description="Disordered" evidence="2">
    <location>
        <begin position="71"/>
        <end position="90"/>
    </location>
</feature>
<organism evidence="4 5">
    <name type="scientific">Iris pallida</name>
    <name type="common">Sweet iris</name>
    <dbReference type="NCBI Taxonomy" id="29817"/>
    <lineage>
        <taxon>Eukaryota</taxon>
        <taxon>Viridiplantae</taxon>
        <taxon>Streptophyta</taxon>
        <taxon>Embryophyta</taxon>
        <taxon>Tracheophyta</taxon>
        <taxon>Spermatophyta</taxon>
        <taxon>Magnoliopsida</taxon>
        <taxon>Liliopsida</taxon>
        <taxon>Asparagales</taxon>
        <taxon>Iridaceae</taxon>
        <taxon>Iridoideae</taxon>
        <taxon>Irideae</taxon>
        <taxon>Iris</taxon>
    </lineage>
</organism>
<keyword evidence="5" id="KW-1185">Reference proteome</keyword>
<evidence type="ECO:0000256" key="2">
    <source>
        <dbReference type="SAM" id="MobiDB-lite"/>
    </source>
</evidence>
<dbReference type="PANTHER" id="PTHR10627">
    <property type="entry name" value="SCP160"/>
    <property type="match status" value="1"/>
</dbReference>
<reference evidence="4" key="1">
    <citation type="journal article" date="2023" name="GigaByte">
        <title>Genome assembly of the bearded iris, Iris pallida Lam.</title>
        <authorList>
            <person name="Bruccoleri R.E."/>
            <person name="Oakeley E.J."/>
            <person name="Faust A.M.E."/>
            <person name="Altorfer M."/>
            <person name="Dessus-Babus S."/>
            <person name="Burckhardt D."/>
            <person name="Oertli M."/>
            <person name="Naumann U."/>
            <person name="Petersen F."/>
            <person name="Wong J."/>
        </authorList>
    </citation>
    <scope>NUCLEOTIDE SEQUENCE</scope>
    <source>
        <strain evidence="4">GSM-AAB239-AS_SAM_17_03QT</strain>
    </source>
</reference>
<dbReference type="InterPro" id="IPR001660">
    <property type="entry name" value="SAM"/>
</dbReference>
<protein>
    <submittedName>
        <fullName evidence="4">Ankyrin repeat and SAM domain-containing protein 6</fullName>
    </submittedName>
</protein>
<proteinExistence type="predicted"/>
<name>A0AAX6FH30_IRIPA</name>
<comment type="caution">
    <text evidence="4">The sequence shown here is derived from an EMBL/GenBank/DDBJ whole genome shotgun (WGS) entry which is preliminary data.</text>
</comment>
<feature type="domain" description="SAM" evidence="3">
    <location>
        <begin position="151"/>
        <end position="205"/>
    </location>
</feature>
<dbReference type="CDD" id="cd09487">
    <property type="entry name" value="SAM_superfamily"/>
    <property type="match status" value="1"/>
</dbReference>
<evidence type="ECO:0000313" key="4">
    <source>
        <dbReference type="EMBL" id="KAJ6815563.1"/>
    </source>
</evidence>
<evidence type="ECO:0000256" key="1">
    <source>
        <dbReference type="ARBA" id="ARBA00022737"/>
    </source>
</evidence>
<gene>
    <name evidence="4" type="ORF">M6B38_133860</name>
</gene>
<evidence type="ECO:0000259" key="3">
    <source>
        <dbReference type="PROSITE" id="PS50105"/>
    </source>
</evidence>
<dbReference type="Pfam" id="PF00536">
    <property type="entry name" value="SAM_1"/>
    <property type="match status" value="1"/>
</dbReference>